<evidence type="ECO:0000313" key="3">
    <source>
        <dbReference type="EMBL" id="CAF4734304.1"/>
    </source>
</evidence>
<evidence type="ECO:0000313" key="1">
    <source>
        <dbReference type="EMBL" id="CAF4590073.1"/>
    </source>
</evidence>
<dbReference type="PANTHER" id="PTHR21301:SF10">
    <property type="entry name" value="REVERSE TRANSCRIPTASE DOMAIN-CONTAINING PROTEIN"/>
    <property type="match status" value="1"/>
</dbReference>
<reference evidence="2" key="1">
    <citation type="submission" date="2021-02" db="EMBL/GenBank/DDBJ databases">
        <authorList>
            <person name="Nowell W R."/>
        </authorList>
    </citation>
    <scope>NUCLEOTIDE SEQUENCE</scope>
</reference>
<dbReference type="Proteomes" id="UP000681720">
    <property type="component" value="Unassembled WGS sequence"/>
</dbReference>
<dbReference type="AlphaFoldDB" id="A0A821H353"/>
<evidence type="ECO:0008006" key="6">
    <source>
        <dbReference type="Google" id="ProtNLM"/>
    </source>
</evidence>
<name>A0A821H353_9BILA</name>
<dbReference type="Proteomes" id="UP000681967">
    <property type="component" value="Unassembled WGS sequence"/>
</dbReference>
<feature type="non-terminal residue" evidence="2">
    <location>
        <position position="1"/>
    </location>
</feature>
<comment type="caution">
    <text evidence="2">The sequence shown here is derived from an EMBL/GenBank/DDBJ whole genome shotgun (WGS) entry which is preliminary data.</text>
</comment>
<dbReference type="Proteomes" id="UP000663866">
    <property type="component" value="Unassembled WGS sequence"/>
</dbReference>
<dbReference type="EMBL" id="CAJOBG010094370">
    <property type="protein sequence ID" value="CAF4677083.1"/>
    <property type="molecule type" value="Genomic_DNA"/>
</dbReference>
<dbReference type="EMBL" id="CAJOBH010096036">
    <property type="protein sequence ID" value="CAF4590073.1"/>
    <property type="molecule type" value="Genomic_DNA"/>
</dbReference>
<accession>A0A821H353</accession>
<dbReference type="PANTHER" id="PTHR21301">
    <property type="entry name" value="REVERSE TRANSCRIPTASE"/>
    <property type="match status" value="1"/>
</dbReference>
<evidence type="ECO:0000313" key="2">
    <source>
        <dbReference type="EMBL" id="CAF4677083.1"/>
    </source>
</evidence>
<sequence length="74" mass="8885">DNRRIHGMTIDTITRLARLVLDTNCFVYDNKYYQQIRGGAMGSPFTMTLANVYMWEWEQTLLEYQRSHNEMYGR</sequence>
<protein>
    <recommendedName>
        <fullName evidence="6">Reverse transcriptase</fullName>
    </recommendedName>
</protein>
<gene>
    <name evidence="1" type="ORF">BYL167_LOCUS39676</name>
    <name evidence="3" type="ORF">GIL414_LOCUS44418</name>
    <name evidence="4" type="ORF">GIL414_LOCUS48504</name>
    <name evidence="2" type="ORF">OVN521_LOCUS47599</name>
</gene>
<dbReference type="EMBL" id="CAJOBJ010133967">
    <property type="protein sequence ID" value="CAF4734304.1"/>
    <property type="molecule type" value="Genomic_DNA"/>
</dbReference>
<keyword evidence="5" id="KW-1185">Reference proteome</keyword>
<evidence type="ECO:0000313" key="5">
    <source>
        <dbReference type="Proteomes" id="UP000663866"/>
    </source>
</evidence>
<proteinExistence type="predicted"/>
<dbReference type="EMBL" id="CAJOBJ010157403">
    <property type="protein sequence ID" value="CAF4831999.1"/>
    <property type="molecule type" value="Genomic_DNA"/>
</dbReference>
<evidence type="ECO:0000313" key="4">
    <source>
        <dbReference type="EMBL" id="CAF4831999.1"/>
    </source>
</evidence>
<organism evidence="2 5">
    <name type="scientific">Rotaria magnacalcarata</name>
    <dbReference type="NCBI Taxonomy" id="392030"/>
    <lineage>
        <taxon>Eukaryota</taxon>
        <taxon>Metazoa</taxon>
        <taxon>Spiralia</taxon>
        <taxon>Gnathifera</taxon>
        <taxon>Rotifera</taxon>
        <taxon>Eurotatoria</taxon>
        <taxon>Bdelloidea</taxon>
        <taxon>Philodinida</taxon>
        <taxon>Philodinidae</taxon>
        <taxon>Rotaria</taxon>
    </lineage>
</organism>